<dbReference type="SUPFAM" id="SSF48557">
    <property type="entry name" value="L-aspartase-like"/>
    <property type="match status" value="1"/>
</dbReference>
<comment type="catalytic activity">
    <reaction evidence="12 13">
        <text>N(6)-(1,2-dicarboxyethyl)-AMP = fumarate + AMP</text>
        <dbReference type="Rhea" id="RHEA:16853"/>
        <dbReference type="ChEBI" id="CHEBI:29806"/>
        <dbReference type="ChEBI" id="CHEBI:57567"/>
        <dbReference type="ChEBI" id="CHEBI:456215"/>
        <dbReference type="EC" id="4.3.2.2"/>
    </reaction>
</comment>
<dbReference type="InterPro" id="IPR022761">
    <property type="entry name" value="Fumarate_lyase_N"/>
</dbReference>
<comment type="pathway">
    <text evidence="3 13">Purine metabolism; IMP biosynthesis via de novo pathway; 5-amino-1-(5-phospho-D-ribosyl)imidazole-4-carboxamide from 5-amino-1-(5-phospho-D-ribosyl)imidazole-4-carboxylate: step 2/2.</text>
</comment>
<dbReference type="InterPro" id="IPR019468">
    <property type="entry name" value="AdenyloSucc_lyase_C"/>
</dbReference>
<dbReference type="InterPro" id="IPR020557">
    <property type="entry name" value="Fumarate_lyase_CS"/>
</dbReference>
<dbReference type="EC" id="4.3.2.2" evidence="7 13"/>
<keyword evidence="9 13" id="KW-0658">Purine biosynthesis</keyword>
<evidence type="ECO:0000256" key="8">
    <source>
        <dbReference type="ARBA" id="ARBA00017058"/>
    </source>
</evidence>
<evidence type="ECO:0000256" key="9">
    <source>
        <dbReference type="ARBA" id="ARBA00022755"/>
    </source>
</evidence>
<dbReference type="EMBL" id="MUJZ01014171">
    <property type="protein sequence ID" value="OTF81340.1"/>
    <property type="molecule type" value="Genomic_DNA"/>
</dbReference>
<comment type="catalytic activity">
    <reaction evidence="1 13">
        <text>(2S)-2-[5-amino-1-(5-phospho-beta-D-ribosyl)imidazole-4-carboxamido]succinate = 5-amino-1-(5-phospho-beta-D-ribosyl)imidazole-4-carboxamide + fumarate</text>
        <dbReference type="Rhea" id="RHEA:23920"/>
        <dbReference type="ChEBI" id="CHEBI:29806"/>
        <dbReference type="ChEBI" id="CHEBI:58443"/>
        <dbReference type="ChEBI" id="CHEBI:58475"/>
        <dbReference type="EC" id="4.3.2.2"/>
    </reaction>
</comment>
<dbReference type="NCBIfam" id="TIGR00928">
    <property type="entry name" value="purB"/>
    <property type="match status" value="1"/>
</dbReference>
<evidence type="ECO:0000313" key="15">
    <source>
        <dbReference type="EMBL" id="OTF81340.1"/>
    </source>
</evidence>
<dbReference type="InterPro" id="IPR000362">
    <property type="entry name" value="Fumarate_lyase_fam"/>
</dbReference>
<evidence type="ECO:0000259" key="14">
    <source>
        <dbReference type="SMART" id="SM00998"/>
    </source>
</evidence>
<evidence type="ECO:0000256" key="5">
    <source>
        <dbReference type="ARBA" id="ARBA00008273"/>
    </source>
</evidence>
<dbReference type="GO" id="GO:0070626">
    <property type="term" value="F:(S)-2-(5-amino-1-(5-phospho-D-ribosyl)imidazole-4-carboxamido) succinate lyase (fumarate-forming) activity"/>
    <property type="evidence" value="ECO:0007669"/>
    <property type="project" value="TreeGrafter"/>
</dbReference>
<evidence type="ECO:0000256" key="4">
    <source>
        <dbReference type="ARBA" id="ARBA00004734"/>
    </source>
</evidence>
<dbReference type="PANTHER" id="PTHR43172">
    <property type="entry name" value="ADENYLOSUCCINATE LYASE"/>
    <property type="match status" value="1"/>
</dbReference>
<sequence>MNDIHLNRYQSPLSMRYASDEMNYNFSDMKKFSTWRRLWIILAKGEKELGIDITDEQIQEMENNHDNIDFELAIEEEKKTRHDVMAHVIEFCHKCPSATKIVHLGATSCFVGDNTDLICIRDGFDILLPKVARCISRVSKFAEQYHYLPTLGFTHFQPAQMVTVGKRACLWLQDLLISLRNMERAKDNLAFRGCKGTTGTQASFMQLFNGDEEKVKKLDQRVTEMAGFRRSYPVTGQTYSRLVDAEVIMSLSLLGTAIHKICTDIRLLANRKEIEEPFENTQIGSSAMPYKRNPMRSERCCSLARHLITLSADAFNTASVQWLERTLDDSANRRISIAEAFLTADIILNTMQNIFEGTVVYPAVINKHIKEELPFMATENIIVAMVKKGGNRQECHEKIRVLSHQAAEQVKRLGLSNDLIERIRKDSYFSPIHNELDTLLDPKTFIGRAPNQVLEFLRDEVTPVLTQYKSYLDSKAIVNV</sequence>
<evidence type="ECO:0000256" key="11">
    <source>
        <dbReference type="ARBA" id="ARBA00030717"/>
    </source>
</evidence>
<protein>
    <recommendedName>
        <fullName evidence="8 13">Adenylosuccinate lyase</fullName>
        <shortName evidence="13">ASL</shortName>
        <ecNumber evidence="7 13">4.3.2.2</ecNumber>
    </recommendedName>
    <alternativeName>
        <fullName evidence="11 13">Adenylosuccinase</fullName>
    </alternativeName>
</protein>
<dbReference type="CDD" id="cd03302">
    <property type="entry name" value="Adenylsuccinate_lyase_2"/>
    <property type="match status" value="1"/>
</dbReference>
<comment type="subunit">
    <text evidence="6">Homotetramer. Residues from neighboring subunits contribute catalytic and substrate-binding residues to each active site.</text>
</comment>
<evidence type="ECO:0000256" key="12">
    <source>
        <dbReference type="ARBA" id="ARBA00047513"/>
    </source>
</evidence>
<accession>A0A1Y3BK67</accession>
<keyword evidence="16" id="KW-1185">Reference proteome</keyword>
<dbReference type="PRINTS" id="PR00149">
    <property type="entry name" value="FUMRATELYASE"/>
</dbReference>
<evidence type="ECO:0000256" key="2">
    <source>
        <dbReference type="ARBA" id="ARBA00002971"/>
    </source>
</evidence>
<dbReference type="InterPro" id="IPR008948">
    <property type="entry name" value="L-Aspartase-like"/>
</dbReference>
<dbReference type="AlphaFoldDB" id="A0A1Y3BK67"/>
<dbReference type="InterPro" id="IPR004769">
    <property type="entry name" value="Pur_lyase"/>
</dbReference>
<evidence type="ECO:0000256" key="1">
    <source>
        <dbReference type="ARBA" id="ARBA00000598"/>
    </source>
</evidence>
<dbReference type="GO" id="GO:0006189">
    <property type="term" value="P:'de novo' IMP biosynthetic process"/>
    <property type="evidence" value="ECO:0007669"/>
    <property type="project" value="UniProtKB-UniPathway"/>
</dbReference>
<evidence type="ECO:0000256" key="6">
    <source>
        <dbReference type="ARBA" id="ARBA00011668"/>
    </source>
</evidence>
<proteinExistence type="inferred from homology"/>
<dbReference type="FunFam" id="1.10.275.60:FF:000001">
    <property type="entry name" value="Adenylosuccinate lyase"/>
    <property type="match status" value="1"/>
</dbReference>
<dbReference type="Pfam" id="PF00206">
    <property type="entry name" value="Lyase_1"/>
    <property type="match status" value="1"/>
</dbReference>
<evidence type="ECO:0000256" key="3">
    <source>
        <dbReference type="ARBA" id="ARBA00004706"/>
    </source>
</evidence>
<feature type="domain" description="Adenylosuccinate lyase C-terminal" evidence="14">
    <location>
        <begin position="373"/>
        <end position="457"/>
    </location>
</feature>
<dbReference type="OrthoDB" id="406045at2759"/>
<dbReference type="PROSITE" id="PS00163">
    <property type="entry name" value="FUMARATE_LYASES"/>
    <property type="match status" value="1"/>
</dbReference>
<reference evidence="15 16" key="1">
    <citation type="submission" date="2017-03" db="EMBL/GenBank/DDBJ databases">
        <title>Genome Survey of Euroglyphus maynei.</title>
        <authorList>
            <person name="Arlian L.G."/>
            <person name="Morgan M.S."/>
            <person name="Rider S.D."/>
        </authorList>
    </citation>
    <scope>NUCLEOTIDE SEQUENCE [LARGE SCALE GENOMIC DNA]</scope>
    <source>
        <strain evidence="15">Arlian Lab</strain>
        <tissue evidence="15">Whole body</tissue>
    </source>
</reference>
<dbReference type="PANTHER" id="PTHR43172:SF1">
    <property type="entry name" value="ADENYLOSUCCINATE LYASE"/>
    <property type="match status" value="1"/>
</dbReference>
<dbReference type="Gene3D" id="1.10.275.60">
    <property type="match status" value="1"/>
</dbReference>
<evidence type="ECO:0000256" key="7">
    <source>
        <dbReference type="ARBA" id="ARBA00012339"/>
    </source>
</evidence>
<comment type="similarity">
    <text evidence="5 13">Belongs to the lyase 1 family. Adenylosuccinate lyase subfamily.</text>
</comment>
<comment type="caution">
    <text evidence="15">The sequence shown here is derived from an EMBL/GenBank/DDBJ whole genome shotgun (WGS) entry which is preliminary data.</text>
</comment>
<dbReference type="Gene3D" id="1.10.40.30">
    <property type="entry name" value="Fumarase/aspartase (C-terminal domain)"/>
    <property type="match status" value="1"/>
</dbReference>
<keyword evidence="10 13" id="KW-0456">Lyase</keyword>
<dbReference type="GO" id="GO:0004018">
    <property type="term" value="F:N6-(1,2-dicarboxyethyl)AMP AMP-lyase (fumarate-forming) activity"/>
    <property type="evidence" value="ECO:0007669"/>
    <property type="project" value="InterPro"/>
</dbReference>
<dbReference type="Gene3D" id="1.20.200.10">
    <property type="entry name" value="Fumarase/aspartase (Central domain)"/>
    <property type="match status" value="1"/>
</dbReference>
<dbReference type="UniPathway" id="UPA00074">
    <property type="reaction ID" value="UER00132"/>
</dbReference>
<evidence type="ECO:0000256" key="13">
    <source>
        <dbReference type="RuleBase" id="RU361172"/>
    </source>
</evidence>
<evidence type="ECO:0000256" key="10">
    <source>
        <dbReference type="ARBA" id="ARBA00023239"/>
    </source>
</evidence>
<dbReference type="GO" id="GO:0044208">
    <property type="term" value="P:'de novo' AMP biosynthetic process"/>
    <property type="evidence" value="ECO:0007669"/>
    <property type="project" value="UniProtKB-UniPathway"/>
</dbReference>
<dbReference type="UniPathway" id="UPA00075">
    <property type="reaction ID" value="UER00336"/>
</dbReference>
<dbReference type="Proteomes" id="UP000194236">
    <property type="component" value="Unassembled WGS sequence"/>
</dbReference>
<comment type="pathway">
    <text evidence="4 13">Purine metabolism; AMP biosynthesis via de novo pathway; AMP from IMP: step 2/2.</text>
</comment>
<dbReference type="GO" id="GO:0005829">
    <property type="term" value="C:cytosol"/>
    <property type="evidence" value="ECO:0007669"/>
    <property type="project" value="TreeGrafter"/>
</dbReference>
<gene>
    <name evidence="15" type="ORF">BLA29_001501</name>
</gene>
<organism evidence="15 16">
    <name type="scientific">Euroglyphus maynei</name>
    <name type="common">Mayne's house dust mite</name>
    <dbReference type="NCBI Taxonomy" id="6958"/>
    <lineage>
        <taxon>Eukaryota</taxon>
        <taxon>Metazoa</taxon>
        <taxon>Ecdysozoa</taxon>
        <taxon>Arthropoda</taxon>
        <taxon>Chelicerata</taxon>
        <taxon>Arachnida</taxon>
        <taxon>Acari</taxon>
        <taxon>Acariformes</taxon>
        <taxon>Sarcoptiformes</taxon>
        <taxon>Astigmata</taxon>
        <taxon>Psoroptidia</taxon>
        <taxon>Analgoidea</taxon>
        <taxon>Pyroglyphidae</taxon>
        <taxon>Pyroglyphinae</taxon>
        <taxon>Euroglyphus</taxon>
    </lineage>
</organism>
<dbReference type="FunFam" id="1.10.40.30:FF:000005">
    <property type="entry name" value="Adenylosuccinate lyase"/>
    <property type="match status" value="1"/>
</dbReference>
<dbReference type="Pfam" id="PF10397">
    <property type="entry name" value="ADSL_C"/>
    <property type="match status" value="1"/>
</dbReference>
<name>A0A1Y3BK67_EURMA</name>
<evidence type="ECO:0000313" key="16">
    <source>
        <dbReference type="Proteomes" id="UP000194236"/>
    </source>
</evidence>
<comment type="function">
    <text evidence="2">Catalyzes two non-sequential steps in de novo AMP synthesis: converts (S)-2-(5-amino-1-(5-phospho-D-ribosyl)imidazole-4-carboxamido)succinate (SAICAR) to fumarate plus 5-amino-1-(5-phospho-D-ribosyl)imidazole-4-carboxamide, and thereby also contributes to de novo IMP synthesis, and converts succinyladenosine monophosphate (SAMP) to AMP and fumarate.</text>
</comment>
<dbReference type="SMART" id="SM00998">
    <property type="entry name" value="ADSL_C"/>
    <property type="match status" value="1"/>
</dbReference>